<keyword evidence="3" id="KW-0328">Glycosyltransferase</keyword>
<proteinExistence type="predicted"/>
<dbReference type="Proteomes" id="UP001597055">
    <property type="component" value="Unassembled WGS sequence"/>
</dbReference>
<gene>
    <name evidence="3" type="ORF">ACFQ0P_05085</name>
</gene>
<dbReference type="PANTHER" id="PTHR46401">
    <property type="entry name" value="GLYCOSYLTRANSFERASE WBBK-RELATED"/>
    <property type="match status" value="1"/>
</dbReference>
<name>A0ABW3AGJ1_9MICO</name>
<keyword evidence="1 3" id="KW-0808">Transferase</keyword>
<accession>A0ABW3AGJ1</accession>
<dbReference type="EC" id="2.4.-.-" evidence="3"/>
<sequence>MLWFAVPEGIDDPARVSGGNLFDLRVADALRALGWDVRLRPCGGDATLADVLASAPPGAVVLVDSLVAVRWPDPLAAGAVAGTTQSGARVAVLAHMVVAAFESADGADVEAERRALAHADLVLATSAWARDELIARGLVPAARVVVAPPGADGALVEARTSDGTSLLCVGVVAPHKGQDLLVDALAAARGAWTCTVAGSVAVDPGFAERVLARADAAGISDRITWAGVVGRRALEALYARTDLLVAPSRTESYGMAAAEALRRGIPVLASRVGGLPEAVGPAGGILVPPTAEGLGTALHRWITDPGLRDALTRDARREAPRRPTWHDTAAAVDAALRGLT</sequence>
<dbReference type="PANTHER" id="PTHR46401:SF2">
    <property type="entry name" value="GLYCOSYLTRANSFERASE WBBK-RELATED"/>
    <property type="match status" value="1"/>
</dbReference>
<organism evidence="3 4">
    <name type="scientific">Microbacterium insulae</name>
    <dbReference type="NCBI Taxonomy" id="483014"/>
    <lineage>
        <taxon>Bacteria</taxon>
        <taxon>Bacillati</taxon>
        <taxon>Actinomycetota</taxon>
        <taxon>Actinomycetes</taxon>
        <taxon>Micrococcales</taxon>
        <taxon>Microbacteriaceae</taxon>
        <taxon>Microbacterium</taxon>
    </lineage>
</organism>
<dbReference type="GO" id="GO:0016757">
    <property type="term" value="F:glycosyltransferase activity"/>
    <property type="evidence" value="ECO:0007669"/>
    <property type="project" value="UniProtKB-KW"/>
</dbReference>
<feature type="domain" description="Glycosyl transferase family 1" evidence="2">
    <location>
        <begin position="163"/>
        <end position="317"/>
    </location>
</feature>
<dbReference type="EMBL" id="JBHTII010000001">
    <property type="protein sequence ID" value="MFD0789763.1"/>
    <property type="molecule type" value="Genomic_DNA"/>
</dbReference>
<dbReference type="Gene3D" id="3.40.50.2000">
    <property type="entry name" value="Glycogen Phosphorylase B"/>
    <property type="match status" value="2"/>
</dbReference>
<dbReference type="CDD" id="cd03801">
    <property type="entry name" value="GT4_PimA-like"/>
    <property type="match status" value="1"/>
</dbReference>
<comment type="caution">
    <text evidence="3">The sequence shown here is derived from an EMBL/GenBank/DDBJ whole genome shotgun (WGS) entry which is preliminary data.</text>
</comment>
<evidence type="ECO:0000259" key="2">
    <source>
        <dbReference type="Pfam" id="PF00534"/>
    </source>
</evidence>
<evidence type="ECO:0000256" key="1">
    <source>
        <dbReference type="ARBA" id="ARBA00022679"/>
    </source>
</evidence>
<dbReference type="SUPFAM" id="SSF53756">
    <property type="entry name" value="UDP-Glycosyltransferase/glycogen phosphorylase"/>
    <property type="match status" value="1"/>
</dbReference>
<evidence type="ECO:0000313" key="4">
    <source>
        <dbReference type="Proteomes" id="UP001597055"/>
    </source>
</evidence>
<dbReference type="RefSeq" id="WP_378771531.1">
    <property type="nucleotide sequence ID" value="NZ_JBHTII010000001.1"/>
</dbReference>
<dbReference type="InterPro" id="IPR001296">
    <property type="entry name" value="Glyco_trans_1"/>
</dbReference>
<dbReference type="Pfam" id="PF00534">
    <property type="entry name" value="Glycos_transf_1"/>
    <property type="match status" value="1"/>
</dbReference>
<protein>
    <submittedName>
        <fullName evidence="3">Glycosyltransferase family 4 protein</fullName>
        <ecNumber evidence="3">2.4.-.-</ecNumber>
    </submittedName>
</protein>
<reference evidence="4" key="1">
    <citation type="journal article" date="2019" name="Int. J. Syst. Evol. Microbiol.">
        <title>The Global Catalogue of Microorganisms (GCM) 10K type strain sequencing project: providing services to taxonomists for standard genome sequencing and annotation.</title>
        <authorList>
            <consortium name="The Broad Institute Genomics Platform"/>
            <consortium name="The Broad Institute Genome Sequencing Center for Infectious Disease"/>
            <person name="Wu L."/>
            <person name="Ma J."/>
        </authorList>
    </citation>
    <scope>NUCLEOTIDE SEQUENCE [LARGE SCALE GENOMIC DNA]</scope>
    <source>
        <strain evidence="4">CCUG 54523</strain>
    </source>
</reference>
<evidence type="ECO:0000313" key="3">
    <source>
        <dbReference type="EMBL" id="MFD0789763.1"/>
    </source>
</evidence>
<keyword evidence="4" id="KW-1185">Reference proteome</keyword>